<dbReference type="InterPro" id="IPR052336">
    <property type="entry name" value="MlaD_Phospholipid_Transporter"/>
</dbReference>
<gene>
    <name evidence="3" type="ORF">GCM10023321_06550</name>
</gene>
<organism evidence="3 4">
    <name type="scientific">Pseudonocardia eucalypti</name>
    <dbReference type="NCBI Taxonomy" id="648755"/>
    <lineage>
        <taxon>Bacteria</taxon>
        <taxon>Bacillati</taxon>
        <taxon>Actinomycetota</taxon>
        <taxon>Actinomycetes</taxon>
        <taxon>Pseudonocardiales</taxon>
        <taxon>Pseudonocardiaceae</taxon>
        <taxon>Pseudonocardia</taxon>
    </lineage>
</organism>
<proteinExistence type="predicted"/>
<dbReference type="RefSeq" id="WP_185058888.1">
    <property type="nucleotide sequence ID" value="NZ_BAABJP010000001.1"/>
</dbReference>
<dbReference type="Pfam" id="PF11887">
    <property type="entry name" value="Mce4_CUP1"/>
    <property type="match status" value="1"/>
</dbReference>
<name>A0ABP9PJF9_9PSEU</name>
<evidence type="ECO:0000259" key="2">
    <source>
        <dbReference type="Pfam" id="PF11887"/>
    </source>
</evidence>
<dbReference type="InterPro" id="IPR003399">
    <property type="entry name" value="Mce/MlaD"/>
</dbReference>
<dbReference type="InterPro" id="IPR005693">
    <property type="entry name" value="Mce"/>
</dbReference>
<evidence type="ECO:0000259" key="1">
    <source>
        <dbReference type="Pfam" id="PF02470"/>
    </source>
</evidence>
<dbReference type="EMBL" id="BAABJP010000001">
    <property type="protein sequence ID" value="GAA5146707.1"/>
    <property type="molecule type" value="Genomic_DNA"/>
</dbReference>
<dbReference type="Proteomes" id="UP001428817">
    <property type="component" value="Unassembled WGS sequence"/>
</dbReference>
<dbReference type="NCBIfam" id="TIGR00996">
    <property type="entry name" value="Mtu_fam_mce"/>
    <property type="match status" value="1"/>
</dbReference>
<accession>A0ABP9PJF9</accession>
<evidence type="ECO:0000313" key="4">
    <source>
        <dbReference type="Proteomes" id="UP001428817"/>
    </source>
</evidence>
<keyword evidence="4" id="KW-1185">Reference proteome</keyword>
<dbReference type="PANTHER" id="PTHR33371:SF18">
    <property type="entry name" value="MCE-FAMILY PROTEIN MCE3C"/>
    <property type="match status" value="1"/>
</dbReference>
<dbReference type="PANTHER" id="PTHR33371">
    <property type="entry name" value="INTERMEMBRANE PHOSPHOLIPID TRANSPORT SYSTEM BINDING PROTEIN MLAD-RELATED"/>
    <property type="match status" value="1"/>
</dbReference>
<protein>
    <submittedName>
        <fullName evidence="3">MCE family protein</fullName>
    </submittedName>
</protein>
<reference evidence="4" key="1">
    <citation type="journal article" date="2019" name="Int. J. Syst. Evol. Microbiol.">
        <title>The Global Catalogue of Microorganisms (GCM) 10K type strain sequencing project: providing services to taxonomists for standard genome sequencing and annotation.</title>
        <authorList>
            <consortium name="The Broad Institute Genomics Platform"/>
            <consortium name="The Broad Institute Genome Sequencing Center for Infectious Disease"/>
            <person name="Wu L."/>
            <person name="Ma J."/>
        </authorList>
    </citation>
    <scope>NUCLEOTIDE SEQUENCE [LARGE SCALE GENOMIC DNA]</scope>
    <source>
        <strain evidence="4">JCM 18303</strain>
    </source>
</reference>
<evidence type="ECO:0000313" key="3">
    <source>
        <dbReference type="EMBL" id="GAA5146707.1"/>
    </source>
</evidence>
<dbReference type="PRINTS" id="PR01782">
    <property type="entry name" value="MCEVIRFACTOR"/>
</dbReference>
<sequence length="336" mass="36324">MTPFSERNPIVIGLVSMVAIAALLFVAYRVDALPVIGSGPEYQAEFSEAAGLATSNEVRVAGVKVGKVTGVELAGDHVLVTFRAKGVQIGDASTASIQIKTLLGDKFLSVEPAGDKELSKPIPRERTVAPYDVVQAFNQLSDTVRELDTNQLAGSLRTLSETFKDTPDEVRTSLDGLSRLSVTIASRDAQLAHLLDGTNQATHLLANRNEDINRILSDGAKLLDELHNRERAIKQLLDGTRDLSRELRGLIKDNEKQIGPTLDRLDRLTRTLEKHLDELTAGIRRAGPFATVFGNAIGNGHWFDNYIDGLLNPDLPAAAQTGQLPLGVLPRLGGDK</sequence>
<feature type="domain" description="Mammalian cell entry C-terminal" evidence="2">
    <location>
        <begin position="121"/>
        <end position="300"/>
    </location>
</feature>
<comment type="caution">
    <text evidence="3">The sequence shown here is derived from an EMBL/GenBank/DDBJ whole genome shotgun (WGS) entry which is preliminary data.</text>
</comment>
<feature type="domain" description="Mce/MlaD" evidence="1">
    <location>
        <begin position="39"/>
        <end position="112"/>
    </location>
</feature>
<dbReference type="InterPro" id="IPR024516">
    <property type="entry name" value="Mce_C"/>
</dbReference>
<dbReference type="Pfam" id="PF02470">
    <property type="entry name" value="MlaD"/>
    <property type="match status" value="1"/>
</dbReference>